<keyword evidence="8" id="KW-0411">Iron-sulfur</keyword>
<protein>
    <submittedName>
        <fullName evidence="11">Ferric reductase</fullName>
        <ecNumber evidence="11">1.16.1.7</ecNumber>
    </submittedName>
</protein>
<keyword evidence="6 11" id="KW-0560">Oxidoreductase</keyword>
<feature type="transmembrane region" description="Helical" evidence="9">
    <location>
        <begin position="69"/>
        <end position="89"/>
    </location>
</feature>
<keyword evidence="3" id="KW-0001">2Fe-2S</keyword>
<dbReference type="GO" id="GO:0046872">
    <property type="term" value="F:metal ion binding"/>
    <property type="evidence" value="ECO:0007669"/>
    <property type="project" value="UniProtKB-KW"/>
</dbReference>
<keyword evidence="4" id="KW-0479">Metal-binding</keyword>
<dbReference type="GO" id="GO:0050660">
    <property type="term" value="F:flavin adenine dinucleotide binding"/>
    <property type="evidence" value="ECO:0007669"/>
    <property type="project" value="TreeGrafter"/>
</dbReference>
<dbReference type="SUPFAM" id="SSF63380">
    <property type="entry name" value="Riboflavin synthase domain-like"/>
    <property type="match status" value="1"/>
</dbReference>
<feature type="transmembrane region" description="Helical" evidence="9">
    <location>
        <begin position="179"/>
        <end position="200"/>
    </location>
</feature>
<keyword evidence="7" id="KW-0408">Iron</keyword>
<organism evidence="11 12">
    <name type="scientific">Streptococcus porcinus</name>
    <dbReference type="NCBI Taxonomy" id="1340"/>
    <lineage>
        <taxon>Bacteria</taxon>
        <taxon>Bacillati</taxon>
        <taxon>Bacillota</taxon>
        <taxon>Bacilli</taxon>
        <taxon>Lactobacillales</taxon>
        <taxon>Streptococcaceae</taxon>
        <taxon>Streptococcus</taxon>
    </lineage>
</organism>
<dbReference type="OrthoDB" id="573132at2"/>
<keyword evidence="9" id="KW-1133">Transmembrane helix</keyword>
<dbReference type="PANTHER" id="PTHR47354:SF8">
    <property type="entry name" value="1,2-PHENYLACETYL-COA EPOXIDASE, SUBUNIT E"/>
    <property type="match status" value="1"/>
</dbReference>
<evidence type="ECO:0000256" key="8">
    <source>
        <dbReference type="ARBA" id="ARBA00023014"/>
    </source>
</evidence>
<dbReference type="EC" id="1.16.1.7" evidence="11"/>
<dbReference type="AlphaFoldDB" id="A0A4V6Z7F8"/>
<keyword evidence="9" id="KW-0472">Membrane</keyword>
<dbReference type="GO" id="GO:0051537">
    <property type="term" value="F:2 iron, 2 sulfur cluster binding"/>
    <property type="evidence" value="ECO:0007669"/>
    <property type="project" value="UniProtKB-KW"/>
</dbReference>
<keyword evidence="5" id="KW-0274">FAD</keyword>
<evidence type="ECO:0000256" key="1">
    <source>
        <dbReference type="ARBA" id="ARBA00001974"/>
    </source>
</evidence>
<evidence type="ECO:0000256" key="6">
    <source>
        <dbReference type="ARBA" id="ARBA00023002"/>
    </source>
</evidence>
<dbReference type="Gene3D" id="3.40.50.80">
    <property type="entry name" value="Nucleotide-binding domain of ferredoxin-NADP reductase (FNR) module"/>
    <property type="match status" value="1"/>
</dbReference>
<dbReference type="InterPro" id="IPR017927">
    <property type="entry name" value="FAD-bd_FR_type"/>
</dbReference>
<dbReference type="InterPro" id="IPR050415">
    <property type="entry name" value="MRET"/>
</dbReference>
<proteinExistence type="predicted"/>
<dbReference type="InterPro" id="IPR013112">
    <property type="entry name" value="FAD-bd_8"/>
</dbReference>
<keyword evidence="9" id="KW-0812">Transmembrane</keyword>
<evidence type="ECO:0000256" key="9">
    <source>
        <dbReference type="SAM" id="Phobius"/>
    </source>
</evidence>
<dbReference type="Gene3D" id="2.40.30.10">
    <property type="entry name" value="Translation factors"/>
    <property type="match status" value="1"/>
</dbReference>
<dbReference type="GO" id="GO:0140618">
    <property type="term" value="F:ferric-chelate reductase (NADH) activity"/>
    <property type="evidence" value="ECO:0007669"/>
    <property type="project" value="UniProtKB-EC"/>
</dbReference>
<dbReference type="RefSeq" id="WP_093958748.1">
    <property type="nucleotide sequence ID" value="NZ_CP070237.1"/>
</dbReference>
<accession>A0A4V6Z7F8</accession>
<evidence type="ECO:0000256" key="2">
    <source>
        <dbReference type="ARBA" id="ARBA00022630"/>
    </source>
</evidence>
<dbReference type="Pfam" id="PF08022">
    <property type="entry name" value="FAD_binding_8"/>
    <property type="match status" value="1"/>
</dbReference>
<feature type="transmembrane region" description="Helical" evidence="9">
    <location>
        <begin position="9"/>
        <end position="28"/>
    </location>
</feature>
<evidence type="ECO:0000256" key="4">
    <source>
        <dbReference type="ARBA" id="ARBA00022723"/>
    </source>
</evidence>
<feature type="transmembrane region" description="Helical" evidence="9">
    <location>
        <begin position="40"/>
        <end position="60"/>
    </location>
</feature>
<dbReference type="Proteomes" id="UP000306241">
    <property type="component" value="Chromosome"/>
</dbReference>
<dbReference type="PROSITE" id="PS51384">
    <property type="entry name" value="FAD_FR"/>
    <property type="match status" value="1"/>
</dbReference>
<feature type="domain" description="FAD-binding FR-type" evidence="10">
    <location>
        <begin position="206"/>
        <end position="307"/>
    </location>
</feature>
<gene>
    <name evidence="11" type="ORF">NCTC10924_00909</name>
</gene>
<evidence type="ECO:0000259" key="10">
    <source>
        <dbReference type="PROSITE" id="PS51384"/>
    </source>
</evidence>
<sequence>MLKKFMSHLGLSWLTILFILPFPFLYTLNNGLRKLHVHSSLGILLGALAYVWMLTAIYIATKPKWIDRWVGLPSAYLIHGIVALLALFLSFFHKELDSSQGLIKWTGDFAFIIFLGLSAYSLIFMAGWLTTRIVLLQNIKFFLEKLFKHELSVWLHRLNVVAVVFIFIHIQLVHYIVNIYPFVILIWFYTIFVLCSYMWFHFKPNAHGIRANLLFNHEIAPNTRELVIQLPPNSSLKFRPGDFAFISFPDVFQMAEPHPFSLARAPGKNGKLFFAIRGDGDFTKQLALIPNNSLVRIDGGFGKYQSIINLFKPKQLIIIGGGIGVVPLFSVAEGNPDISVNFFYTVKSQEELIYKEKLLDLQRRPNTNVYYQVGRFSEEHILGYLPQHTKNCVFLIGGPVSMGRYWQKVIQARGVNPERIYYEEFSW</sequence>
<dbReference type="EMBL" id="LR594052">
    <property type="protein sequence ID" value="VTT43731.1"/>
    <property type="molecule type" value="Genomic_DNA"/>
</dbReference>
<dbReference type="InterPro" id="IPR039261">
    <property type="entry name" value="FNR_nucleotide-bd"/>
</dbReference>
<comment type="cofactor">
    <cofactor evidence="1">
        <name>FAD</name>
        <dbReference type="ChEBI" id="CHEBI:57692"/>
    </cofactor>
</comment>
<evidence type="ECO:0000256" key="7">
    <source>
        <dbReference type="ARBA" id="ARBA00023004"/>
    </source>
</evidence>
<feature type="transmembrane region" description="Helical" evidence="9">
    <location>
        <begin position="109"/>
        <end position="130"/>
    </location>
</feature>
<evidence type="ECO:0000313" key="12">
    <source>
        <dbReference type="Proteomes" id="UP000306241"/>
    </source>
</evidence>
<name>A0A4V6Z7F8_STRPO</name>
<reference evidence="11 12" key="1">
    <citation type="submission" date="2019-05" db="EMBL/GenBank/DDBJ databases">
        <authorList>
            <consortium name="Pathogen Informatics"/>
        </authorList>
    </citation>
    <scope>NUCLEOTIDE SEQUENCE [LARGE SCALE GENOMIC DNA]</scope>
    <source>
        <strain evidence="11 12">NCTC10924</strain>
    </source>
</reference>
<dbReference type="InterPro" id="IPR017938">
    <property type="entry name" value="Riboflavin_synthase-like_b-brl"/>
</dbReference>
<evidence type="ECO:0000256" key="5">
    <source>
        <dbReference type="ARBA" id="ARBA00022827"/>
    </source>
</evidence>
<dbReference type="SUPFAM" id="SSF52343">
    <property type="entry name" value="Ferredoxin reductase-like, C-terminal NADP-linked domain"/>
    <property type="match status" value="1"/>
</dbReference>
<evidence type="ECO:0000256" key="3">
    <source>
        <dbReference type="ARBA" id="ARBA00022714"/>
    </source>
</evidence>
<evidence type="ECO:0000313" key="11">
    <source>
        <dbReference type="EMBL" id="VTT43731.1"/>
    </source>
</evidence>
<dbReference type="PANTHER" id="PTHR47354">
    <property type="entry name" value="NADH OXIDOREDUCTASE HCR"/>
    <property type="match status" value="1"/>
</dbReference>
<feature type="transmembrane region" description="Helical" evidence="9">
    <location>
        <begin position="151"/>
        <end position="173"/>
    </location>
</feature>
<keyword evidence="2" id="KW-0285">Flavoprotein</keyword>